<sequence>MASPTSTVSLNILDDARASYENIYRPLRQLMSEKDTHVLEYTSLLQSGADEVERHDPQELIASEKEEITILKESLQDLAKTIHNMKNPLTFTHLYQEPLSHLVPLALPVTLEQVQP</sequence>
<protein>
    <submittedName>
        <fullName evidence="1">Uncharacterized protein</fullName>
    </submittedName>
</protein>
<dbReference type="EMBL" id="JASJQH010009743">
    <property type="protein sequence ID" value="KAK9675142.1"/>
    <property type="molecule type" value="Genomic_DNA"/>
</dbReference>
<accession>A0ABR2VME1</accession>
<evidence type="ECO:0000313" key="2">
    <source>
        <dbReference type="Proteomes" id="UP001479436"/>
    </source>
</evidence>
<gene>
    <name evidence="1" type="ORF">K7432_016626</name>
</gene>
<proteinExistence type="predicted"/>
<comment type="caution">
    <text evidence="1">The sequence shown here is derived from an EMBL/GenBank/DDBJ whole genome shotgun (WGS) entry which is preliminary data.</text>
</comment>
<name>A0ABR2VME1_9FUNG</name>
<dbReference type="Proteomes" id="UP001479436">
    <property type="component" value="Unassembled WGS sequence"/>
</dbReference>
<keyword evidence="2" id="KW-1185">Reference proteome</keyword>
<evidence type="ECO:0000313" key="1">
    <source>
        <dbReference type="EMBL" id="KAK9675142.1"/>
    </source>
</evidence>
<organism evidence="1 2">
    <name type="scientific">Basidiobolus ranarum</name>
    <dbReference type="NCBI Taxonomy" id="34480"/>
    <lineage>
        <taxon>Eukaryota</taxon>
        <taxon>Fungi</taxon>
        <taxon>Fungi incertae sedis</taxon>
        <taxon>Zoopagomycota</taxon>
        <taxon>Entomophthoromycotina</taxon>
        <taxon>Basidiobolomycetes</taxon>
        <taxon>Basidiobolales</taxon>
        <taxon>Basidiobolaceae</taxon>
        <taxon>Basidiobolus</taxon>
    </lineage>
</organism>
<reference evidence="1 2" key="1">
    <citation type="submission" date="2023-04" db="EMBL/GenBank/DDBJ databases">
        <title>Genome of Basidiobolus ranarum AG-B5.</title>
        <authorList>
            <person name="Stajich J.E."/>
            <person name="Carter-House D."/>
            <person name="Gryganskyi A."/>
        </authorList>
    </citation>
    <scope>NUCLEOTIDE SEQUENCE [LARGE SCALE GENOMIC DNA]</scope>
    <source>
        <strain evidence="1 2">AG-B5</strain>
    </source>
</reference>